<protein>
    <submittedName>
        <fullName evidence="14">FMRFamide-activated amiloride-sensitive sodium like protein</fullName>
    </submittedName>
</protein>
<keyword evidence="7" id="KW-0915">Sodium</keyword>
<accession>A0A8T0FT71</accession>
<dbReference type="EMBL" id="JABXBU010000003">
    <property type="protein sequence ID" value="KAF8793408.1"/>
    <property type="molecule type" value="Genomic_DNA"/>
</dbReference>
<proteinExistence type="inferred from homology"/>
<evidence type="ECO:0000256" key="5">
    <source>
        <dbReference type="ARBA" id="ARBA00022692"/>
    </source>
</evidence>
<evidence type="ECO:0000256" key="8">
    <source>
        <dbReference type="ARBA" id="ARBA00023065"/>
    </source>
</evidence>
<feature type="transmembrane region" description="Helical" evidence="13">
    <location>
        <begin position="66"/>
        <end position="87"/>
    </location>
</feature>
<keyword evidence="6 13" id="KW-1133">Transmembrane helix</keyword>
<dbReference type="PRINTS" id="PR01078">
    <property type="entry name" value="AMINACHANNEL"/>
</dbReference>
<keyword evidence="5 12" id="KW-0812">Transmembrane</keyword>
<evidence type="ECO:0000256" key="13">
    <source>
        <dbReference type="SAM" id="Phobius"/>
    </source>
</evidence>
<comment type="subcellular location">
    <subcellularLocation>
        <location evidence="1">Membrane</location>
        <topology evidence="1">Multi-pass membrane protein</topology>
    </subcellularLocation>
</comment>
<dbReference type="GO" id="GO:0005886">
    <property type="term" value="C:plasma membrane"/>
    <property type="evidence" value="ECO:0007669"/>
    <property type="project" value="TreeGrafter"/>
</dbReference>
<evidence type="ECO:0000256" key="12">
    <source>
        <dbReference type="RuleBase" id="RU000679"/>
    </source>
</evidence>
<comment type="similarity">
    <text evidence="2 12">Belongs to the amiloride-sensitive sodium channel (TC 1.A.6) family.</text>
</comment>
<sequence>MIGKIGFRQKVQNAFNNQIYPFQKNKNDLKSREIEDFHSITNKVLGKSPVYVISQIGKAPNPLRKVIWLFILILGLCATFFEAYRFLTSFLEYPVVVSLHLDEKQDLEFPAVTVCNLNRMKTTHQRCLVPNISLERCIRPGITMTRTTLFMSERRSLQSCTAEFGGEIDQDTQKEFQFYMIYSTLSKEVRKEIGSQGDEFIKHCSFNGKACSVKTFVESQSLRYGNCFTFNQGSRNKTSPLIVSETEYWSGLEVTLELKYDEYMLFSDTVGARVHIHDPNEPPSPDNYGIDISSGFETSVAIMQTHEIRLASPYRDHCVNYSDEDPYRHSQSWCTRYCIQRINYMKCGCADPTLTSTTIFKTCNLTTEMKVVV</sequence>
<dbReference type="AlphaFoldDB" id="A0A8T0FT71"/>
<keyword evidence="4 12" id="KW-0894">Sodium channel</keyword>
<keyword evidence="9 13" id="KW-0472">Membrane</keyword>
<keyword evidence="15" id="KW-1185">Reference proteome</keyword>
<evidence type="ECO:0000256" key="11">
    <source>
        <dbReference type="ARBA" id="ARBA00023303"/>
    </source>
</evidence>
<evidence type="ECO:0000256" key="3">
    <source>
        <dbReference type="ARBA" id="ARBA00022448"/>
    </source>
</evidence>
<dbReference type="Pfam" id="PF00858">
    <property type="entry name" value="ASC"/>
    <property type="match status" value="1"/>
</dbReference>
<dbReference type="PANTHER" id="PTHR11690:SF248">
    <property type="entry name" value="PICKPOCKET 17, ISOFORM A"/>
    <property type="match status" value="1"/>
</dbReference>
<dbReference type="InterPro" id="IPR001873">
    <property type="entry name" value="ENaC"/>
</dbReference>
<evidence type="ECO:0000256" key="4">
    <source>
        <dbReference type="ARBA" id="ARBA00022461"/>
    </source>
</evidence>
<keyword evidence="8 12" id="KW-0406">Ion transport</keyword>
<evidence type="ECO:0000256" key="10">
    <source>
        <dbReference type="ARBA" id="ARBA00023201"/>
    </source>
</evidence>
<name>A0A8T0FT71_ARGBR</name>
<evidence type="ECO:0000256" key="7">
    <source>
        <dbReference type="ARBA" id="ARBA00023053"/>
    </source>
</evidence>
<gene>
    <name evidence="14" type="ORF">HNY73_004890</name>
</gene>
<evidence type="ECO:0000256" key="1">
    <source>
        <dbReference type="ARBA" id="ARBA00004141"/>
    </source>
</evidence>
<keyword evidence="11 12" id="KW-0407">Ion channel</keyword>
<keyword evidence="3 12" id="KW-0813">Transport</keyword>
<evidence type="ECO:0000313" key="14">
    <source>
        <dbReference type="EMBL" id="KAF8793408.1"/>
    </source>
</evidence>
<reference evidence="14" key="2">
    <citation type="submission" date="2020-06" db="EMBL/GenBank/DDBJ databases">
        <authorList>
            <person name="Sheffer M."/>
        </authorList>
    </citation>
    <scope>NUCLEOTIDE SEQUENCE</scope>
</reference>
<keyword evidence="10 12" id="KW-0739">Sodium transport</keyword>
<reference evidence="14" key="1">
    <citation type="journal article" date="2020" name="bioRxiv">
        <title>Chromosome-level reference genome of the European wasp spider Argiope bruennichi: a resource for studies on range expansion and evolutionary adaptation.</title>
        <authorList>
            <person name="Sheffer M.M."/>
            <person name="Hoppe A."/>
            <person name="Krehenwinkel H."/>
            <person name="Uhl G."/>
            <person name="Kuss A.W."/>
            <person name="Jensen L."/>
            <person name="Jensen C."/>
            <person name="Gillespie R.G."/>
            <person name="Hoff K.J."/>
            <person name="Prost S."/>
        </authorList>
    </citation>
    <scope>NUCLEOTIDE SEQUENCE</scope>
</reference>
<evidence type="ECO:0000313" key="15">
    <source>
        <dbReference type="Proteomes" id="UP000807504"/>
    </source>
</evidence>
<organism evidence="14 15">
    <name type="scientific">Argiope bruennichi</name>
    <name type="common">Wasp spider</name>
    <name type="synonym">Aranea bruennichi</name>
    <dbReference type="NCBI Taxonomy" id="94029"/>
    <lineage>
        <taxon>Eukaryota</taxon>
        <taxon>Metazoa</taxon>
        <taxon>Ecdysozoa</taxon>
        <taxon>Arthropoda</taxon>
        <taxon>Chelicerata</taxon>
        <taxon>Arachnida</taxon>
        <taxon>Araneae</taxon>
        <taxon>Araneomorphae</taxon>
        <taxon>Entelegynae</taxon>
        <taxon>Araneoidea</taxon>
        <taxon>Araneidae</taxon>
        <taxon>Argiope</taxon>
    </lineage>
</organism>
<dbReference type="PANTHER" id="PTHR11690">
    <property type="entry name" value="AMILORIDE-SENSITIVE SODIUM CHANNEL-RELATED"/>
    <property type="match status" value="1"/>
</dbReference>
<dbReference type="Proteomes" id="UP000807504">
    <property type="component" value="Unassembled WGS sequence"/>
</dbReference>
<evidence type="ECO:0000256" key="9">
    <source>
        <dbReference type="ARBA" id="ARBA00023136"/>
    </source>
</evidence>
<dbReference type="Gene3D" id="2.60.470.10">
    <property type="entry name" value="Acid-sensing ion channels like domains"/>
    <property type="match status" value="1"/>
</dbReference>
<evidence type="ECO:0000256" key="6">
    <source>
        <dbReference type="ARBA" id="ARBA00022989"/>
    </source>
</evidence>
<evidence type="ECO:0000256" key="2">
    <source>
        <dbReference type="ARBA" id="ARBA00007193"/>
    </source>
</evidence>
<comment type="caution">
    <text evidence="14">The sequence shown here is derived from an EMBL/GenBank/DDBJ whole genome shotgun (WGS) entry which is preliminary data.</text>
</comment>
<dbReference type="GO" id="GO:0015280">
    <property type="term" value="F:ligand-gated sodium channel activity"/>
    <property type="evidence" value="ECO:0007669"/>
    <property type="project" value="TreeGrafter"/>
</dbReference>